<feature type="domain" description="SGNH hydrolase-type esterase" evidence="2">
    <location>
        <begin position="32"/>
        <end position="211"/>
    </location>
</feature>
<dbReference type="SUPFAM" id="SSF52266">
    <property type="entry name" value="SGNH hydrolase"/>
    <property type="match status" value="1"/>
</dbReference>
<dbReference type="EC" id="3.1.-.-" evidence="3"/>
<evidence type="ECO:0000313" key="3">
    <source>
        <dbReference type="EMBL" id="MEU8134067.1"/>
    </source>
</evidence>
<name>A0ABV3DF90_9ACTN</name>
<dbReference type="Proteomes" id="UP001551482">
    <property type="component" value="Unassembled WGS sequence"/>
</dbReference>
<evidence type="ECO:0000256" key="1">
    <source>
        <dbReference type="SAM" id="MobiDB-lite"/>
    </source>
</evidence>
<evidence type="ECO:0000313" key="4">
    <source>
        <dbReference type="Proteomes" id="UP001551482"/>
    </source>
</evidence>
<dbReference type="Gene3D" id="3.40.50.1110">
    <property type="entry name" value="SGNH hydrolase"/>
    <property type="match status" value="1"/>
</dbReference>
<dbReference type="EMBL" id="JBEZFP010000021">
    <property type="protein sequence ID" value="MEU8134067.1"/>
    <property type="molecule type" value="Genomic_DNA"/>
</dbReference>
<dbReference type="PANTHER" id="PTHR43784">
    <property type="entry name" value="GDSL-LIKE LIPASE/ACYLHYDROLASE, PUTATIVE (AFU_ORTHOLOGUE AFUA_2G00820)-RELATED"/>
    <property type="match status" value="1"/>
</dbReference>
<reference evidence="3 4" key="1">
    <citation type="submission" date="2024-06" db="EMBL/GenBank/DDBJ databases">
        <title>The Natural Products Discovery Center: Release of the First 8490 Sequenced Strains for Exploring Actinobacteria Biosynthetic Diversity.</title>
        <authorList>
            <person name="Kalkreuter E."/>
            <person name="Kautsar S.A."/>
            <person name="Yang D."/>
            <person name="Bader C.D."/>
            <person name="Teijaro C.N."/>
            <person name="Fluegel L."/>
            <person name="Davis C.M."/>
            <person name="Simpson J.R."/>
            <person name="Lauterbach L."/>
            <person name="Steele A.D."/>
            <person name="Gui C."/>
            <person name="Meng S."/>
            <person name="Li G."/>
            <person name="Viehrig K."/>
            <person name="Ye F."/>
            <person name="Su P."/>
            <person name="Kiefer A.F."/>
            <person name="Nichols A."/>
            <person name="Cepeda A.J."/>
            <person name="Yan W."/>
            <person name="Fan B."/>
            <person name="Jiang Y."/>
            <person name="Adhikari A."/>
            <person name="Zheng C.-J."/>
            <person name="Schuster L."/>
            <person name="Cowan T.M."/>
            <person name="Smanski M.J."/>
            <person name="Chevrette M.G."/>
            <person name="De Carvalho L.P.S."/>
            <person name="Shen B."/>
        </authorList>
    </citation>
    <scope>NUCLEOTIDE SEQUENCE [LARGE SCALE GENOMIC DNA]</scope>
    <source>
        <strain evidence="3 4">NPDC048946</strain>
    </source>
</reference>
<feature type="region of interest" description="Disordered" evidence="1">
    <location>
        <begin position="1"/>
        <end position="21"/>
    </location>
</feature>
<protein>
    <submittedName>
        <fullName evidence="3">SGNH/GDSL hydrolase family protein</fullName>
        <ecNumber evidence="3">3.1.-.-</ecNumber>
    </submittedName>
</protein>
<dbReference type="InterPro" id="IPR036514">
    <property type="entry name" value="SGNH_hydro_sf"/>
</dbReference>
<sequence>MNNPTPAGPADAHASHAPGPLRPLGRVATFVAVGDSFTEGMSDPYPANGAHPPDTYRGWADLLADRLATAEPGLRYANLAVRGKLIRQIAHDQVPIAAALGADLTTLAGGLNDVLRPRCDLAAVCAVLEEAAATLAASTGHLVLFRSTDPTRRLRSSARLMPRIEQLISFVDDLGKRHDATVVDLFTARVFDDPRMWGIDRLHLSTEGHRRVAEAVCEALGLPHDPDWRVPLAPAAPDPWLTRRKADASWARIHLGPWLYRRVTGRSSGDGRPPKRPELTAWE</sequence>
<proteinExistence type="predicted"/>
<accession>A0ABV3DF90</accession>
<keyword evidence="3" id="KW-0378">Hydrolase</keyword>
<keyword evidence="4" id="KW-1185">Reference proteome</keyword>
<dbReference type="GO" id="GO:0016787">
    <property type="term" value="F:hydrolase activity"/>
    <property type="evidence" value="ECO:0007669"/>
    <property type="project" value="UniProtKB-KW"/>
</dbReference>
<dbReference type="RefSeq" id="WP_358352415.1">
    <property type="nucleotide sequence ID" value="NZ_JBEZFP010000021.1"/>
</dbReference>
<evidence type="ECO:0000259" key="2">
    <source>
        <dbReference type="Pfam" id="PF13472"/>
    </source>
</evidence>
<dbReference type="InterPro" id="IPR013830">
    <property type="entry name" value="SGNH_hydro"/>
</dbReference>
<dbReference type="CDD" id="cd01832">
    <property type="entry name" value="SGNH_hydrolase_like_1"/>
    <property type="match status" value="1"/>
</dbReference>
<dbReference type="PANTHER" id="PTHR43784:SF2">
    <property type="entry name" value="GDSL-LIKE LIPASE_ACYLHYDROLASE, PUTATIVE (AFU_ORTHOLOGUE AFUA_2G00820)-RELATED"/>
    <property type="match status" value="1"/>
</dbReference>
<dbReference type="Pfam" id="PF13472">
    <property type="entry name" value="Lipase_GDSL_2"/>
    <property type="match status" value="1"/>
</dbReference>
<gene>
    <name evidence="3" type="ORF">AB0C36_11195</name>
</gene>
<comment type="caution">
    <text evidence="3">The sequence shown here is derived from an EMBL/GenBank/DDBJ whole genome shotgun (WGS) entry which is preliminary data.</text>
</comment>
<dbReference type="InterPro" id="IPR053140">
    <property type="entry name" value="GDSL_Rv0518-like"/>
</dbReference>
<organism evidence="3 4">
    <name type="scientific">Streptodolium elevatio</name>
    <dbReference type="NCBI Taxonomy" id="3157996"/>
    <lineage>
        <taxon>Bacteria</taxon>
        <taxon>Bacillati</taxon>
        <taxon>Actinomycetota</taxon>
        <taxon>Actinomycetes</taxon>
        <taxon>Kitasatosporales</taxon>
        <taxon>Streptomycetaceae</taxon>
        <taxon>Streptodolium</taxon>
    </lineage>
</organism>